<comment type="caution">
    <text evidence="1">The sequence shown here is derived from an EMBL/GenBank/DDBJ whole genome shotgun (WGS) entry which is preliminary data.</text>
</comment>
<name>A0ABR3QCT1_9TREE</name>
<reference evidence="1 2" key="1">
    <citation type="submission" date="2023-08" db="EMBL/GenBank/DDBJ databases">
        <title>Annotated Genome Sequence of Vanrija albida AlHP1.</title>
        <authorList>
            <person name="Herzog R."/>
        </authorList>
    </citation>
    <scope>NUCLEOTIDE SEQUENCE [LARGE SCALE GENOMIC DNA]</scope>
    <source>
        <strain evidence="1 2">AlHP1</strain>
    </source>
</reference>
<proteinExistence type="predicted"/>
<dbReference type="GeneID" id="95981109"/>
<organism evidence="1 2">
    <name type="scientific">Vanrija albida</name>
    <dbReference type="NCBI Taxonomy" id="181172"/>
    <lineage>
        <taxon>Eukaryota</taxon>
        <taxon>Fungi</taxon>
        <taxon>Dikarya</taxon>
        <taxon>Basidiomycota</taxon>
        <taxon>Agaricomycotina</taxon>
        <taxon>Tremellomycetes</taxon>
        <taxon>Trichosporonales</taxon>
        <taxon>Trichosporonaceae</taxon>
        <taxon>Vanrija</taxon>
    </lineage>
</organism>
<evidence type="ECO:0000313" key="2">
    <source>
        <dbReference type="Proteomes" id="UP001565368"/>
    </source>
</evidence>
<keyword evidence="2" id="KW-1185">Reference proteome</keyword>
<protein>
    <recommendedName>
        <fullName evidence="3">F-box domain-containing protein</fullName>
    </recommendedName>
</protein>
<gene>
    <name evidence="1" type="ORF">Q8F55_000066</name>
</gene>
<evidence type="ECO:0008006" key="3">
    <source>
        <dbReference type="Google" id="ProtNLM"/>
    </source>
</evidence>
<accession>A0ABR3QCT1</accession>
<dbReference type="Proteomes" id="UP001565368">
    <property type="component" value="Unassembled WGS sequence"/>
</dbReference>
<dbReference type="EMBL" id="JBBXJM010000001">
    <property type="protein sequence ID" value="KAL1412322.1"/>
    <property type="molecule type" value="Genomic_DNA"/>
</dbReference>
<sequence>MAILDHKFYPHIVSLILAECDTPTTIAFRGTSRAFRDAITPALLAHVALYSMFAPVQSHSATRRWISGYVKPSDYPNTGAYSDIDPPVLPEIPAAIRAIDLVVENPTQEWDHYLDSGYRGVRTLRRTRETVFSLPPKFEALSTVVDFAHLYSPLHSDLYVPKELQTYVLHLRWNESERDEIMANITLVHLTGHEDAVLPREMVLVLQPYSPGPAPASTDTLGFLRHIAKQAMWALEDGCAVRIVGVDEVSPQNMGGEGKQDRLKLFKDMLRGFWVAEDEWEHVPTAKKQAALLAKIVFMSTAEWHAGLRKKGGDAYDLQAVWPAYAYVVDE</sequence>
<dbReference type="RefSeq" id="XP_069212266.1">
    <property type="nucleotide sequence ID" value="XM_069348722.1"/>
</dbReference>
<evidence type="ECO:0000313" key="1">
    <source>
        <dbReference type="EMBL" id="KAL1412322.1"/>
    </source>
</evidence>